<dbReference type="PROSITE" id="PS00794">
    <property type="entry name" value="HPPK"/>
    <property type="match status" value="1"/>
</dbReference>
<keyword evidence="5 14" id="KW-0808">Transferase</keyword>
<evidence type="ECO:0000256" key="9">
    <source>
        <dbReference type="ARBA" id="ARBA00022909"/>
    </source>
</evidence>
<evidence type="ECO:0000313" key="15">
    <source>
        <dbReference type="Proteomes" id="UP001438953"/>
    </source>
</evidence>
<sequence>MDSNTIIIAFGANVPSALGSPSDAIKEAFKRLCDASLRPSAMSRFYRSPAYPAGSGPDFVNACGCFEVSGSPYDVLYLLHEIEAELGRTRLVRWGARVIDLDLIAYGDRVLPEEMTLRHWRGLPFEEQQIATPQELILPHPRLEDRGFVLIPMAEVAPNWRHPLTLKTVRQMIAELPAAQTEGLTAFDPAQLCE</sequence>
<evidence type="ECO:0000256" key="7">
    <source>
        <dbReference type="ARBA" id="ARBA00022777"/>
    </source>
</evidence>
<dbReference type="Pfam" id="PF01288">
    <property type="entry name" value="HPPK"/>
    <property type="match status" value="1"/>
</dbReference>
<evidence type="ECO:0000256" key="5">
    <source>
        <dbReference type="ARBA" id="ARBA00022679"/>
    </source>
</evidence>
<reference evidence="14 15" key="1">
    <citation type="submission" date="2024-01" db="EMBL/GenBank/DDBJ databases">
        <authorList>
            <person name="Deng Y."/>
            <person name="Su J."/>
        </authorList>
    </citation>
    <scope>NUCLEOTIDE SEQUENCE [LARGE SCALE GENOMIC DNA]</scope>
    <source>
        <strain evidence="14 15">CPCC 100088</strain>
    </source>
</reference>
<evidence type="ECO:0000256" key="2">
    <source>
        <dbReference type="ARBA" id="ARBA00005810"/>
    </source>
</evidence>
<dbReference type="CDD" id="cd00483">
    <property type="entry name" value="HPPK"/>
    <property type="match status" value="1"/>
</dbReference>
<feature type="domain" description="7,8-dihydro-6-hydroxymethylpterin-pyrophosphokinase" evidence="13">
    <location>
        <begin position="93"/>
        <end position="104"/>
    </location>
</feature>
<evidence type="ECO:0000256" key="3">
    <source>
        <dbReference type="ARBA" id="ARBA00013253"/>
    </source>
</evidence>
<dbReference type="PANTHER" id="PTHR43071:SF1">
    <property type="entry name" value="2-AMINO-4-HYDROXY-6-HYDROXYMETHYLDIHYDROPTERIDINE PYROPHOSPHOKINASE"/>
    <property type="match status" value="1"/>
</dbReference>
<organism evidence="14 15">
    <name type="scientific">Thioclava kandeliae</name>
    <dbReference type="NCBI Taxonomy" id="3070818"/>
    <lineage>
        <taxon>Bacteria</taxon>
        <taxon>Pseudomonadati</taxon>
        <taxon>Pseudomonadota</taxon>
        <taxon>Alphaproteobacteria</taxon>
        <taxon>Rhodobacterales</taxon>
        <taxon>Paracoccaceae</taxon>
        <taxon>Thioclava</taxon>
    </lineage>
</organism>
<dbReference type="PANTHER" id="PTHR43071">
    <property type="entry name" value="2-AMINO-4-HYDROXY-6-HYDROXYMETHYLDIHYDROPTERIDINE PYROPHOSPHOKINASE"/>
    <property type="match status" value="1"/>
</dbReference>
<proteinExistence type="inferred from homology"/>
<comment type="pathway">
    <text evidence="1">Cofactor biosynthesis; tetrahydrofolate biosynthesis; 2-amino-4-hydroxy-6-hydroxymethyl-7,8-dihydropteridine diphosphate from 7,8-dihydroneopterin triphosphate: step 4/4.</text>
</comment>
<dbReference type="NCBIfam" id="TIGR01498">
    <property type="entry name" value="folK"/>
    <property type="match status" value="1"/>
</dbReference>
<keyword evidence="9" id="KW-0289">Folate biosynthesis</keyword>
<comment type="function">
    <text evidence="10">Catalyzes the transfer of pyrophosphate from adenosine triphosphate (ATP) to 6-hydroxymethyl-7,8-dihydropterin, an enzymatic step in folate biosynthesis pathway.</text>
</comment>
<dbReference type="RefSeq" id="WP_339114318.1">
    <property type="nucleotide sequence ID" value="NZ_JAYWLC010000005.1"/>
</dbReference>
<evidence type="ECO:0000313" key="14">
    <source>
        <dbReference type="EMBL" id="MER5171687.1"/>
    </source>
</evidence>
<evidence type="ECO:0000256" key="1">
    <source>
        <dbReference type="ARBA" id="ARBA00005051"/>
    </source>
</evidence>
<dbReference type="Gene3D" id="3.30.70.560">
    <property type="entry name" value="7,8-Dihydro-6-hydroxymethylpterin-pyrophosphokinase HPPK"/>
    <property type="match status" value="1"/>
</dbReference>
<protein>
    <recommendedName>
        <fullName evidence="4">2-amino-4-hydroxy-6-hydroxymethyldihydropteridine pyrophosphokinase</fullName>
        <ecNumber evidence="3">2.7.6.3</ecNumber>
    </recommendedName>
    <alternativeName>
        <fullName evidence="11">6-hydroxymethyl-7,8-dihydropterin pyrophosphokinase</fullName>
    </alternativeName>
    <alternativeName>
        <fullName evidence="12">7,8-dihydro-6-hydroxymethylpterin-pyrophosphokinase</fullName>
    </alternativeName>
</protein>
<keyword evidence="15" id="KW-1185">Reference proteome</keyword>
<gene>
    <name evidence="14" type="primary">folK</name>
    <name evidence="14" type="ORF">VSX56_07850</name>
</gene>
<evidence type="ECO:0000256" key="10">
    <source>
        <dbReference type="ARBA" id="ARBA00029409"/>
    </source>
</evidence>
<name>A0ABV1SFK8_9RHOB</name>
<comment type="similarity">
    <text evidence="2">Belongs to the HPPK family.</text>
</comment>
<dbReference type="InterPro" id="IPR000550">
    <property type="entry name" value="Hppk"/>
</dbReference>
<evidence type="ECO:0000256" key="4">
    <source>
        <dbReference type="ARBA" id="ARBA00016218"/>
    </source>
</evidence>
<dbReference type="EMBL" id="JAYWLC010000005">
    <property type="protein sequence ID" value="MER5171687.1"/>
    <property type="molecule type" value="Genomic_DNA"/>
</dbReference>
<dbReference type="InterPro" id="IPR035907">
    <property type="entry name" value="Hppk_sf"/>
</dbReference>
<evidence type="ECO:0000256" key="11">
    <source>
        <dbReference type="ARBA" id="ARBA00029766"/>
    </source>
</evidence>
<comment type="caution">
    <text evidence="14">The sequence shown here is derived from an EMBL/GenBank/DDBJ whole genome shotgun (WGS) entry which is preliminary data.</text>
</comment>
<keyword evidence="7" id="KW-0418">Kinase</keyword>
<evidence type="ECO:0000256" key="12">
    <source>
        <dbReference type="ARBA" id="ARBA00033413"/>
    </source>
</evidence>
<dbReference type="GO" id="GO:0003848">
    <property type="term" value="F:2-amino-4-hydroxy-6-hydroxymethyldihydropteridine diphosphokinase activity"/>
    <property type="evidence" value="ECO:0007669"/>
    <property type="project" value="UniProtKB-EC"/>
</dbReference>
<evidence type="ECO:0000256" key="8">
    <source>
        <dbReference type="ARBA" id="ARBA00022840"/>
    </source>
</evidence>
<dbReference type="SUPFAM" id="SSF55083">
    <property type="entry name" value="6-hydroxymethyl-7,8-dihydropterin pyrophosphokinase, HPPK"/>
    <property type="match status" value="1"/>
</dbReference>
<evidence type="ECO:0000256" key="6">
    <source>
        <dbReference type="ARBA" id="ARBA00022741"/>
    </source>
</evidence>
<dbReference type="EC" id="2.7.6.3" evidence="3"/>
<accession>A0ABV1SFK8</accession>
<dbReference type="Proteomes" id="UP001438953">
    <property type="component" value="Unassembled WGS sequence"/>
</dbReference>
<keyword evidence="6" id="KW-0547">Nucleotide-binding</keyword>
<keyword evidence="8" id="KW-0067">ATP-binding</keyword>
<reference evidence="14 15" key="2">
    <citation type="submission" date="2024-06" db="EMBL/GenBank/DDBJ databases">
        <title>Thioclava kandeliae sp. nov. from a rhizosphere soil sample of Kandelia candel in a mangrove.</title>
        <authorList>
            <person name="Mu T."/>
        </authorList>
    </citation>
    <scope>NUCLEOTIDE SEQUENCE [LARGE SCALE GENOMIC DNA]</scope>
    <source>
        <strain evidence="14 15">CPCC 100088</strain>
    </source>
</reference>
<evidence type="ECO:0000259" key="13">
    <source>
        <dbReference type="PROSITE" id="PS00794"/>
    </source>
</evidence>